<dbReference type="PRINTS" id="PR00691">
    <property type="entry name" value="ADHESINB"/>
</dbReference>
<dbReference type="STRING" id="394958.BGI42_02565"/>
<dbReference type="PANTHER" id="PTHR42953:SF3">
    <property type="entry name" value="HIGH-AFFINITY ZINC UPTAKE SYSTEM PROTEIN ZNUA"/>
    <property type="match status" value="1"/>
</dbReference>
<keyword evidence="2 4" id="KW-0813">Transport</keyword>
<dbReference type="SUPFAM" id="SSF53807">
    <property type="entry name" value="Helical backbone' metal receptor"/>
    <property type="match status" value="1"/>
</dbReference>
<dbReference type="GO" id="GO:0007155">
    <property type="term" value="P:cell adhesion"/>
    <property type="evidence" value="ECO:0007669"/>
    <property type="project" value="InterPro"/>
</dbReference>
<dbReference type="GO" id="GO:0046872">
    <property type="term" value="F:metal ion binding"/>
    <property type="evidence" value="ECO:0007669"/>
    <property type="project" value="InterPro"/>
</dbReference>
<keyword evidence="8" id="KW-1185">Reference proteome</keyword>
<evidence type="ECO:0000256" key="6">
    <source>
        <dbReference type="SAM" id="SignalP"/>
    </source>
</evidence>
<dbReference type="KEGG" id="ctae:BGI42_02565"/>
<keyword evidence="3 6" id="KW-0732">Signal</keyword>
<dbReference type="Gene3D" id="3.40.50.1980">
    <property type="entry name" value="Nitrogenase molybdenum iron protein domain"/>
    <property type="match status" value="2"/>
</dbReference>
<organism evidence="7 8">
    <name type="scientific">Clostridium taeniosporum</name>
    <dbReference type="NCBI Taxonomy" id="394958"/>
    <lineage>
        <taxon>Bacteria</taxon>
        <taxon>Bacillati</taxon>
        <taxon>Bacillota</taxon>
        <taxon>Clostridia</taxon>
        <taxon>Eubacteriales</taxon>
        <taxon>Clostridiaceae</taxon>
        <taxon>Clostridium</taxon>
    </lineage>
</organism>
<dbReference type="Proteomes" id="UP000094652">
    <property type="component" value="Chromosome"/>
</dbReference>
<dbReference type="InterPro" id="IPR006127">
    <property type="entry name" value="ZnuA-like"/>
</dbReference>
<evidence type="ECO:0000256" key="1">
    <source>
        <dbReference type="ARBA" id="ARBA00011028"/>
    </source>
</evidence>
<dbReference type="Pfam" id="PF01297">
    <property type="entry name" value="ZnuA"/>
    <property type="match status" value="1"/>
</dbReference>
<feature type="coiled-coil region" evidence="5">
    <location>
        <begin position="141"/>
        <end position="183"/>
    </location>
</feature>
<dbReference type="InterPro" id="IPR006129">
    <property type="entry name" value="AdhesinB"/>
</dbReference>
<dbReference type="InterPro" id="IPR006128">
    <property type="entry name" value="Lipoprotein_PsaA-like"/>
</dbReference>
<evidence type="ECO:0000256" key="5">
    <source>
        <dbReference type="SAM" id="Coils"/>
    </source>
</evidence>
<sequence>MRKRFFLTLSCILMSLFIIGCSNSNSSSKSSKENDENKKLQVMVSIYPLKEFTETIGGDKVEVTCLVPENMEPHDYEPKTKDFEKLINSDMFIYNGLGMEHWIDSVNNVVSDDKVLKVNSSDGIDVRKEGDLLDPHSWLSLIQAQKQCENIKNALISLDESNKDTYEKNYNNFKNQLQNLYDKYSAKFNGINQKDFITGHAAFGYLCRDFGLSQKSVENLYGEGEPTPKELEGLVNFCKSNNIKVIFSESLASPKVSETLASEVGAEVVPIYTLESSEDNMSYLEAMRNNLDKIYNSLSK</sequence>
<evidence type="ECO:0000256" key="3">
    <source>
        <dbReference type="ARBA" id="ARBA00022729"/>
    </source>
</evidence>
<gene>
    <name evidence="7" type="ORF">BGI42_02565</name>
</gene>
<dbReference type="GO" id="GO:0030001">
    <property type="term" value="P:metal ion transport"/>
    <property type="evidence" value="ECO:0007669"/>
    <property type="project" value="InterPro"/>
</dbReference>
<name>A0A1D7XH46_9CLOT</name>
<dbReference type="InterPro" id="IPR050492">
    <property type="entry name" value="Bact_metal-bind_prot9"/>
</dbReference>
<dbReference type="RefSeq" id="WP_069678817.1">
    <property type="nucleotide sequence ID" value="NZ_CP017253.2"/>
</dbReference>
<dbReference type="PRINTS" id="PR00690">
    <property type="entry name" value="ADHESNFAMILY"/>
</dbReference>
<protein>
    <submittedName>
        <fullName evidence="7">ABC transporter substrate-binding protein</fullName>
    </submittedName>
</protein>
<dbReference type="EMBL" id="CP017253">
    <property type="protein sequence ID" value="AOR22656.1"/>
    <property type="molecule type" value="Genomic_DNA"/>
</dbReference>
<feature type="signal peptide" evidence="6">
    <location>
        <begin position="1"/>
        <end position="24"/>
    </location>
</feature>
<accession>A0A1D7XH46</accession>
<evidence type="ECO:0000313" key="8">
    <source>
        <dbReference type="Proteomes" id="UP000094652"/>
    </source>
</evidence>
<reference evidence="8" key="1">
    <citation type="submission" date="2016-09" db="EMBL/GenBank/DDBJ databases">
        <title>Genomics of Clostridium taeniosporum, an organism which forms endospores with ribbon-like appendages.</title>
        <authorList>
            <person name="Walker J.R."/>
        </authorList>
    </citation>
    <scope>NUCLEOTIDE SEQUENCE [LARGE SCALE GENOMIC DNA]</scope>
    <source>
        <strain evidence="8">1/k</strain>
    </source>
</reference>
<feature type="chain" id="PRO_5039675497" evidence="6">
    <location>
        <begin position="25"/>
        <end position="300"/>
    </location>
</feature>
<dbReference type="OrthoDB" id="9810636at2"/>
<dbReference type="PANTHER" id="PTHR42953">
    <property type="entry name" value="HIGH-AFFINITY ZINC UPTAKE SYSTEM PROTEIN ZNUA-RELATED"/>
    <property type="match status" value="1"/>
</dbReference>
<dbReference type="PROSITE" id="PS51257">
    <property type="entry name" value="PROKAR_LIPOPROTEIN"/>
    <property type="match status" value="1"/>
</dbReference>
<evidence type="ECO:0000256" key="2">
    <source>
        <dbReference type="ARBA" id="ARBA00022448"/>
    </source>
</evidence>
<keyword evidence="5" id="KW-0175">Coiled coil</keyword>
<comment type="similarity">
    <text evidence="1 4">Belongs to the bacterial solute-binding protein 9 family.</text>
</comment>
<dbReference type="AlphaFoldDB" id="A0A1D7XH46"/>
<evidence type="ECO:0000256" key="4">
    <source>
        <dbReference type="RuleBase" id="RU003512"/>
    </source>
</evidence>
<proteinExistence type="inferred from homology"/>
<evidence type="ECO:0000313" key="7">
    <source>
        <dbReference type="EMBL" id="AOR22656.1"/>
    </source>
</evidence>